<evidence type="ECO:0000256" key="2">
    <source>
        <dbReference type="ARBA" id="ARBA00006434"/>
    </source>
</evidence>
<feature type="compositionally biased region" description="Basic and acidic residues" evidence="16">
    <location>
        <begin position="661"/>
        <end position="673"/>
    </location>
</feature>
<evidence type="ECO:0000256" key="9">
    <source>
        <dbReference type="ARBA" id="ARBA00022979"/>
    </source>
</evidence>
<dbReference type="SMART" id="SM00369">
    <property type="entry name" value="LRR_TYP"/>
    <property type="match status" value="5"/>
</dbReference>
<gene>
    <name evidence="19" type="ORF">HPB52_021439</name>
</gene>
<dbReference type="VEuPathDB" id="VectorBase:RSAN_025998"/>
<dbReference type="GO" id="GO:0008292">
    <property type="term" value="P:acetylcholine biosynthetic process"/>
    <property type="evidence" value="ECO:0007669"/>
    <property type="project" value="TreeGrafter"/>
</dbReference>
<dbReference type="GO" id="GO:0005886">
    <property type="term" value="C:plasma membrane"/>
    <property type="evidence" value="ECO:0007669"/>
    <property type="project" value="TreeGrafter"/>
</dbReference>
<dbReference type="InterPro" id="IPR001611">
    <property type="entry name" value="Leu-rich_rpt"/>
</dbReference>
<dbReference type="InterPro" id="IPR038377">
    <property type="entry name" value="Na/Glc_symporter_sf"/>
</dbReference>
<dbReference type="InterPro" id="IPR003591">
    <property type="entry name" value="Leu-rich_rpt_typical-subtyp"/>
</dbReference>
<feature type="transmembrane region" description="Helical" evidence="17">
    <location>
        <begin position="413"/>
        <end position="436"/>
    </location>
</feature>
<dbReference type="PROSITE" id="PS51450">
    <property type="entry name" value="LRR"/>
    <property type="match status" value="2"/>
</dbReference>
<proteinExistence type="inferred from homology"/>
<evidence type="ECO:0000256" key="11">
    <source>
        <dbReference type="ARBA" id="ARBA00023053"/>
    </source>
</evidence>
<dbReference type="SMART" id="SM00365">
    <property type="entry name" value="LRR_SD22"/>
    <property type="match status" value="2"/>
</dbReference>
<feature type="transmembrane region" description="Helical" evidence="17">
    <location>
        <begin position="1328"/>
        <end position="1351"/>
    </location>
</feature>
<evidence type="ECO:0000256" key="4">
    <source>
        <dbReference type="ARBA" id="ARBA00022448"/>
    </source>
</evidence>
<keyword evidence="7" id="KW-0677">Repeat</keyword>
<keyword evidence="8" id="KW-0769">Symport</keyword>
<dbReference type="SUPFAM" id="SSF52058">
    <property type="entry name" value="L domain-like"/>
    <property type="match status" value="1"/>
</dbReference>
<feature type="compositionally biased region" description="Basic and acidic residues" evidence="16">
    <location>
        <begin position="722"/>
        <end position="732"/>
    </location>
</feature>
<dbReference type="CDD" id="cd11474">
    <property type="entry name" value="SLC5sbd_CHT"/>
    <property type="match status" value="1"/>
</dbReference>
<dbReference type="PANTHER" id="PTHR45897:SF4">
    <property type="entry name" value="HIGH-AFFINITY CHOLINE TRANSPORTER 1"/>
    <property type="match status" value="1"/>
</dbReference>
<evidence type="ECO:0000259" key="18">
    <source>
        <dbReference type="PROSITE" id="PS50104"/>
    </source>
</evidence>
<dbReference type="Proteomes" id="UP000821837">
    <property type="component" value="Chromosome 5"/>
</dbReference>
<dbReference type="Pfam" id="PF13855">
    <property type="entry name" value="LRR_8"/>
    <property type="match status" value="2"/>
</dbReference>
<evidence type="ECO:0000256" key="12">
    <source>
        <dbReference type="ARBA" id="ARBA00023065"/>
    </source>
</evidence>
<keyword evidence="5" id="KW-0433">Leucine-rich repeat</keyword>
<evidence type="ECO:0000313" key="20">
    <source>
        <dbReference type="Proteomes" id="UP000821837"/>
    </source>
</evidence>
<keyword evidence="14" id="KW-0325">Glycoprotein</keyword>
<keyword evidence="9" id="KW-0530">Neurotransmitter biosynthesis</keyword>
<evidence type="ECO:0000256" key="17">
    <source>
        <dbReference type="SAM" id="Phobius"/>
    </source>
</evidence>
<evidence type="ECO:0000256" key="10">
    <source>
        <dbReference type="ARBA" id="ARBA00022989"/>
    </source>
</evidence>
<dbReference type="Pfam" id="PF13676">
    <property type="entry name" value="TIR_2"/>
    <property type="match status" value="1"/>
</dbReference>
<feature type="region of interest" description="Disordered" evidence="16">
    <location>
        <begin position="552"/>
        <end position="786"/>
    </location>
</feature>
<feature type="transmembrane region" description="Helical" evidence="17">
    <location>
        <begin position="489"/>
        <end position="509"/>
    </location>
</feature>
<feature type="transmembrane region" description="Helical" evidence="17">
    <location>
        <begin position="6"/>
        <end position="23"/>
    </location>
</feature>
<dbReference type="SUPFAM" id="SSF52200">
    <property type="entry name" value="Toll/Interleukin receptor TIR domain"/>
    <property type="match status" value="1"/>
</dbReference>
<keyword evidence="10 17" id="KW-1133">Transmembrane helix</keyword>
<feature type="transmembrane region" description="Helical" evidence="17">
    <location>
        <begin position="138"/>
        <end position="157"/>
    </location>
</feature>
<dbReference type="Gene3D" id="3.40.50.10140">
    <property type="entry name" value="Toll/interleukin-1 receptor homology (TIR) domain"/>
    <property type="match status" value="1"/>
</dbReference>
<feature type="compositionally biased region" description="Basic and acidic residues" evidence="16">
    <location>
        <begin position="739"/>
        <end position="750"/>
    </location>
</feature>
<feature type="compositionally biased region" description="Polar residues" evidence="16">
    <location>
        <begin position="751"/>
        <end position="760"/>
    </location>
</feature>
<comment type="caution">
    <text evidence="19">The sequence shown here is derived from an EMBL/GenBank/DDBJ whole genome shotgun (WGS) entry which is preliminary data.</text>
</comment>
<feature type="region of interest" description="Disordered" evidence="16">
    <location>
        <begin position="30"/>
        <end position="53"/>
    </location>
</feature>
<feature type="transmembrane region" description="Helical" evidence="17">
    <location>
        <begin position="97"/>
        <end position="118"/>
    </location>
</feature>
<dbReference type="InterPro" id="IPR000157">
    <property type="entry name" value="TIR_dom"/>
</dbReference>
<reference evidence="19" key="1">
    <citation type="journal article" date="2020" name="Cell">
        <title>Large-Scale Comparative Analyses of Tick Genomes Elucidate Their Genetic Diversity and Vector Capacities.</title>
        <authorList>
            <consortium name="Tick Genome and Microbiome Consortium (TIGMIC)"/>
            <person name="Jia N."/>
            <person name="Wang J."/>
            <person name="Shi W."/>
            <person name="Du L."/>
            <person name="Sun Y."/>
            <person name="Zhan W."/>
            <person name="Jiang J.F."/>
            <person name="Wang Q."/>
            <person name="Zhang B."/>
            <person name="Ji P."/>
            <person name="Bell-Sakyi L."/>
            <person name="Cui X.M."/>
            <person name="Yuan T.T."/>
            <person name="Jiang B.G."/>
            <person name="Yang W.F."/>
            <person name="Lam T.T."/>
            <person name="Chang Q.C."/>
            <person name="Ding S.J."/>
            <person name="Wang X.J."/>
            <person name="Zhu J.G."/>
            <person name="Ruan X.D."/>
            <person name="Zhao L."/>
            <person name="Wei J.T."/>
            <person name="Ye R.Z."/>
            <person name="Que T.C."/>
            <person name="Du C.H."/>
            <person name="Zhou Y.H."/>
            <person name="Cheng J.X."/>
            <person name="Dai P.F."/>
            <person name="Guo W.B."/>
            <person name="Han X.H."/>
            <person name="Huang E.J."/>
            <person name="Li L.F."/>
            <person name="Wei W."/>
            <person name="Gao Y.C."/>
            <person name="Liu J.Z."/>
            <person name="Shao H.Z."/>
            <person name="Wang X."/>
            <person name="Wang C.C."/>
            <person name="Yang T.C."/>
            <person name="Huo Q.B."/>
            <person name="Li W."/>
            <person name="Chen H.Y."/>
            <person name="Chen S.E."/>
            <person name="Zhou L.G."/>
            <person name="Ni X.B."/>
            <person name="Tian J.H."/>
            <person name="Sheng Y."/>
            <person name="Liu T."/>
            <person name="Pan Y.S."/>
            <person name="Xia L.Y."/>
            <person name="Li J."/>
            <person name="Zhao F."/>
            <person name="Cao W.C."/>
        </authorList>
    </citation>
    <scope>NUCLEOTIDE SEQUENCE</scope>
    <source>
        <strain evidence="19">Rsan-2018</strain>
    </source>
</reference>
<dbReference type="InterPro" id="IPR001734">
    <property type="entry name" value="Na/solute_symporter"/>
</dbReference>
<dbReference type="VEuPathDB" id="VectorBase:RSAN_058295"/>
<evidence type="ECO:0000256" key="15">
    <source>
        <dbReference type="ARBA" id="ARBA00023201"/>
    </source>
</evidence>
<evidence type="ECO:0000256" key="6">
    <source>
        <dbReference type="ARBA" id="ARBA00022692"/>
    </source>
</evidence>
<dbReference type="InterPro" id="IPR032675">
    <property type="entry name" value="LRR_dom_sf"/>
</dbReference>
<evidence type="ECO:0000256" key="5">
    <source>
        <dbReference type="ARBA" id="ARBA00022614"/>
    </source>
</evidence>
<feature type="compositionally biased region" description="Basic and acidic residues" evidence="16">
    <location>
        <begin position="573"/>
        <end position="589"/>
    </location>
</feature>
<dbReference type="GO" id="GO:0007165">
    <property type="term" value="P:signal transduction"/>
    <property type="evidence" value="ECO:0007669"/>
    <property type="project" value="InterPro"/>
</dbReference>
<comment type="similarity">
    <text evidence="2">Belongs to the sodium:solute symporter (SSF) (TC 2.A.21) family.</text>
</comment>
<dbReference type="SMART" id="SM00255">
    <property type="entry name" value="TIR"/>
    <property type="match status" value="1"/>
</dbReference>
<feature type="transmembrane region" description="Helical" evidence="17">
    <location>
        <begin position="67"/>
        <end position="85"/>
    </location>
</feature>
<feature type="transmembrane region" description="Helical" evidence="17">
    <location>
        <begin position="169"/>
        <end position="193"/>
    </location>
</feature>
<dbReference type="PANTHER" id="PTHR45897">
    <property type="entry name" value="HIGH-AFFINITY CHOLINE TRANSPORTER 1"/>
    <property type="match status" value="1"/>
</dbReference>
<keyword evidence="15" id="KW-0739">Sodium transport</keyword>
<feature type="compositionally biased region" description="Low complexity" evidence="16">
    <location>
        <begin position="552"/>
        <end position="562"/>
    </location>
</feature>
<evidence type="ECO:0000256" key="7">
    <source>
        <dbReference type="ARBA" id="ARBA00022737"/>
    </source>
</evidence>
<reference evidence="19" key="2">
    <citation type="submission" date="2021-09" db="EMBL/GenBank/DDBJ databases">
        <authorList>
            <person name="Jia N."/>
            <person name="Wang J."/>
            <person name="Shi W."/>
            <person name="Du L."/>
            <person name="Sun Y."/>
            <person name="Zhan W."/>
            <person name="Jiang J."/>
            <person name="Wang Q."/>
            <person name="Zhang B."/>
            <person name="Ji P."/>
            <person name="Sakyi L.B."/>
            <person name="Cui X."/>
            <person name="Yuan T."/>
            <person name="Jiang B."/>
            <person name="Yang W."/>
            <person name="Lam T.T.-Y."/>
            <person name="Chang Q."/>
            <person name="Ding S."/>
            <person name="Wang X."/>
            <person name="Zhu J."/>
            <person name="Ruan X."/>
            <person name="Zhao L."/>
            <person name="Wei J."/>
            <person name="Que T."/>
            <person name="Du C."/>
            <person name="Cheng J."/>
            <person name="Dai P."/>
            <person name="Han X."/>
            <person name="Huang E."/>
            <person name="Gao Y."/>
            <person name="Liu J."/>
            <person name="Shao H."/>
            <person name="Ye R."/>
            <person name="Li L."/>
            <person name="Wei W."/>
            <person name="Wang X."/>
            <person name="Wang C."/>
            <person name="Huo Q."/>
            <person name="Li W."/>
            <person name="Guo W."/>
            <person name="Chen H."/>
            <person name="Chen S."/>
            <person name="Zhou L."/>
            <person name="Zhou L."/>
            <person name="Ni X."/>
            <person name="Tian J."/>
            <person name="Zhou Y."/>
            <person name="Sheng Y."/>
            <person name="Liu T."/>
            <person name="Pan Y."/>
            <person name="Xia L."/>
            <person name="Li J."/>
            <person name="Zhao F."/>
            <person name="Cao W."/>
        </authorList>
    </citation>
    <scope>NUCLEOTIDE SEQUENCE</scope>
    <source>
        <strain evidence="19">Rsan-2018</strain>
        <tissue evidence="19">Larvae</tissue>
    </source>
</reference>
<keyword evidence="11" id="KW-0915">Sodium</keyword>
<evidence type="ECO:0000256" key="14">
    <source>
        <dbReference type="ARBA" id="ARBA00023180"/>
    </source>
</evidence>
<keyword evidence="6 17" id="KW-0812">Transmembrane</keyword>
<comment type="similarity">
    <text evidence="3">Belongs to the Toll-like receptor family.</text>
</comment>
<feature type="transmembrane region" description="Helical" evidence="17">
    <location>
        <begin position="205"/>
        <end position="227"/>
    </location>
</feature>
<feature type="transmembrane region" description="Helical" evidence="17">
    <location>
        <begin position="280"/>
        <end position="300"/>
    </location>
</feature>
<accession>A0A9D4SWQ4</accession>
<dbReference type="Pfam" id="PF00474">
    <property type="entry name" value="SSF"/>
    <property type="match status" value="1"/>
</dbReference>
<evidence type="ECO:0000256" key="1">
    <source>
        <dbReference type="ARBA" id="ARBA00004141"/>
    </source>
</evidence>
<evidence type="ECO:0000256" key="3">
    <source>
        <dbReference type="ARBA" id="ARBA00009634"/>
    </source>
</evidence>
<keyword evidence="4" id="KW-0813">Transport</keyword>
<keyword evidence="20" id="KW-1185">Reference proteome</keyword>
<dbReference type="Gene3D" id="1.20.1730.10">
    <property type="entry name" value="Sodium/glucose cotransporter"/>
    <property type="match status" value="1"/>
</dbReference>
<dbReference type="Gene3D" id="3.80.10.10">
    <property type="entry name" value="Ribonuclease Inhibitor"/>
    <property type="match status" value="1"/>
</dbReference>
<evidence type="ECO:0000256" key="16">
    <source>
        <dbReference type="SAM" id="MobiDB-lite"/>
    </source>
</evidence>
<dbReference type="PROSITE" id="PS50104">
    <property type="entry name" value="TIR"/>
    <property type="match status" value="1"/>
</dbReference>
<protein>
    <recommendedName>
        <fullName evidence="18">TIR domain-containing protein</fullName>
    </recommendedName>
</protein>
<sequence length="1526" mass="168998">MIADILGTLVVLAYYVAIAYVGLHMSTIESDEDEPDDQQHGQTAAEEPEEKENKDSMLGLFLANRSLPLSLGFTSMTATWVGAGYINGTAEAVFNDGLVWCQAPLGYALSLVIGGLFFAGRMHATKAFTMLDPFQKHYGCWIGILLCVPAVSGEVFWTASNLSALGETLYAVTHLNITLIIVVSTCVILLYTSKGGLASVLYTDVFQLCSTVMGLWCCVPFIARYGAEAKISEAQKDWVGVIGNNDLSRIIDQLLMAIFGGIPWQVYFQRVLSADSAFTAKMLSFLSAVGCVFLSLPPVIVGASGKSANFTAAGYPGPYNLEMAHRKDIMPYAIRYLTPGVISILGQLAITAAVMSSVDSSMLSASSLITRNVYQLMFRPMATEEELCAALRCTLWVVGLLSMAMALNVQSVFALWVLSSDLVYVLLFPQFIVLFFMPSKINAYGAVAGFAIGLITRALCGEPQIGIPVMLRLPLYDEQRGQQFPFRTLCMLLSLACVLGGSAFAAYLFRSGRLEAQQDVWGCFQEPSNVAAQTARSGFSTNAPSNVAAGHSLSAAASAQAAGTRPHGGGQEVTDRESTGEQRREHADRSSGLSRAASDDKEKSTSQAAHTSHRHQRKLSGALAEQDFILEGPRNRRIQSSDPESKPSGSHGVESSKVVRRKELGASEAEPKGARMPVRRQSVQGEHRARMQGRRQSVVGDEDRVLTANDKQSAAVGAAPMKSERPLAHHDAGSSGSKRHSDRDLKESGHSAKSTTTPSGKNKERKDGTTPSKTSSRGGELPCPDGRECPQELLPLPHCNASLQEDGRVRALCKILIKAAPQLFFIPSDPEVMTMDEHLVSDALSDDEELAVLSLTRVVIKKWDDFPLSLESNYDVFVVNASSLLEQLALYSFMFFVRQLELSMTFQKPLKLAVANCSKAREHDETRCDVYGFKGRFVSNDSLPAMFDKIPDIVLTLVLIFRWNVEDAVTSEINITLSERVKSIPSAVEIIAPFRVARLVLYRCNFKHIRNKEDIPQMRYLKQLDFVHVPIAGVHVDAFDLIPDIESISLVGTNLAFIPEGVYKLKKLRRLNMAATVTSPNGTFRFCPGICMQASSLKELIFAGTAVEDLRDGIFCAFPNLQFLDLSGCSIKQLYGSPFQCLQNLRELDMQSNQIATISEEAYSGLNRLEILNLRHNCISTVSGAAIFRDLSSLESLDLSFNKIKYIEHFSADAASVRFLDLSHNSISKWSPPFFSAMRGLRTLLLSSNLIYTIDSDAVRDIRHVKTINISANPWDCGSCLLNNLHNLLNSSARLSANYVVCKEPERYVGLRAIDVEWNVGVCGPIDFYTVVWVPLLFTTLATTVISYGLYTKRWYMMYALLYLRAKIKNYKRQSHCGRFMWDAFLCYHASDAAWTRNVLLAKLESPPMRYRVCVAERDFIPGIPITENICRCISQSRVSLFVLSSEFCRSRWCMFEMMLAQHRLFESERDEHIVFIKKGLIDESQMSPMLSYLTTSRTYIDVPQSESDERLQDIFWLQLQVALQQ</sequence>
<feature type="transmembrane region" description="Helical" evidence="17">
    <location>
        <begin position="336"/>
        <end position="358"/>
    </location>
</feature>
<dbReference type="PROSITE" id="PS50283">
    <property type="entry name" value="NA_SOLUT_SYMP_3"/>
    <property type="match status" value="1"/>
</dbReference>
<feature type="domain" description="TIR" evidence="18">
    <location>
        <begin position="1380"/>
        <end position="1524"/>
    </location>
</feature>
<organism evidence="19 20">
    <name type="scientific">Rhipicephalus sanguineus</name>
    <name type="common">Brown dog tick</name>
    <name type="synonym">Ixodes sanguineus</name>
    <dbReference type="NCBI Taxonomy" id="34632"/>
    <lineage>
        <taxon>Eukaryota</taxon>
        <taxon>Metazoa</taxon>
        <taxon>Ecdysozoa</taxon>
        <taxon>Arthropoda</taxon>
        <taxon>Chelicerata</taxon>
        <taxon>Arachnida</taxon>
        <taxon>Acari</taxon>
        <taxon>Parasitiformes</taxon>
        <taxon>Ixodida</taxon>
        <taxon>Ixodoidea</taxon>
        <taxon>Ixodidae</taxon>
        <taxon>Rhipicephalinae</taxon>
        <taxon>Rhipicephalus</taxon>
        <taxon>Rhipicephalus</taxon>
    </lineage>
</organism>
<evidence type="ECO:0000256" key="8">
    <source>
        <dbReference type="ARBA" id="ARBA00022847"/>
    </source>
</evidence>
<keyword evidence="13 17" id="KW-0472">Membrane</keyword>
<dbReference type="InterPro" id="IPR052244">
    <property type="entry name" value="Choline_transporter"/>
</dbReference>
<dbReference type="GO" id="GO:0005307">
    <property type="term" value="F:choline:sodium symporter activity"/>
    <property type="evidence" value="ECO:0007669"/>
    <property type="project" value="TreeGrafter"/>
</dbReference>
<dbReference type="InterPro" id="IPR035897">
    <property type="entry name" value="Toll_tir_struct_dom_sf"/>
</dbReference>
<evidence type="ECO:0000313" key="19">
    <source>
        <dbReference type="EMBL" id="KAH7952300.1"/>
    </source>
</evidence>
<evidence type="ECO:0000256" key="13">
    <source>
        <dbReference type="ARBA" id="ARBA00023136"/>
    </source>
</evidence>
<dbReference type="EMBL" id="JABSTV010001251">
    <property type="protein sequence ID" value="KAH7952300.1"/>
    <property type="molecule type" value="Genomic_DNA"/>
</dbReference>
<comment type="subcellular location">
    <subcellularLocation>
        <location evidence="1">Membrane</location>
        <topology evidence="1">Multi-pass membrane protein</topology>
    </subcellularLocation>
</comment>
<name>A0A9D4SWQ4_RHISA</name>
<keyword evidence="12" id="KW-0406">Ion transport</keyword>